<evidence type="ECO:0000313" key="16">
    <source>
        <dbReference type="Ensembl" id="ENSSFAP00005024698.1"/>
    </source>
</evidence>
<dbReference type="GO" id="GO:0098552">
    <property type="term" value="C:side of membrane"/>
    <property type="evidence" value="ECO:0007669"/>
    <property type="project" value="UniProtKB-KW"/>
</dbReference>
<evidence type="ECO:0000256" key="2">
    <source>
        <dbReference type="ARBA" id="ARBA00009812"/>
    </source>
</evidence>
<evidence type="ECO:0000256" key="7">
    <source>
        <dbReference type="ARBA" id="ARBA00022889"/>
    </source>
</evidence>
<dbReference type="FunFam" id="2.60.40.10:FF:000052">
    <property type="entry name" value="Contactin 1"/>
    <property type="match status" value="1"/>
</dbReference>
<dbReference type="PANTHER" id="PTHR44170:SF18">
    <property type="entry name" value="CONTACTIN 3B-RELATED"/>
    <property type="match status" value="1"/>
</dbReference>
<keyword evidence="8" id="KW-0472">Membrane</keyword>
<feature type="domain" description="Fibronectin type-III" evidence="15">
    <location>
        <begin position="845"/>
        <end position="940"/>
    </location>
</feature>
<evidence type="ECO:0000256" key="9">
    <source>
        <dbReference type="ARBA" id="ARBA00023157"/>
    </source>
</evidence>
<dbReference type="FunFam" id="2.60.40.10:FF:000044">
    <property type="entry name" value="Contactin 1"/>
    <property type="match status" value="1"/>
</dbReference>
<dbReference type="AlphaFoldDB" id="A0A672H6E7"/>
<dbReference type="FunFam" id="2.60.40.10:FF:000054">
    <property type="entry name" value="Contactin 1"/>
    <property type="match status" value="1"/>
</dbReference>
<dbReference type="InterPro" id="IPR036116">
    <property type="entry name" value="FN3_sf"/>
</dbReference>
<evidence type="ECO:0000256" key="8">
    <source>
        <dbReference type="ARBA" id="ARBA00023136"/>
    </source>
</evidence>
<keyword evidence="11" id="KW-0449">Lipoprotein</keyword>
<feature type="domain" description="Fibronectin type-III" evidence="15">
    <location>
        <begin position="550"/>
        <end position="648"/>
    </location>
</feature>
<dbReference type="CDD" id="cd00063">
    <property type="entry name" value="FN3"/>
    <property type="match status" value="4"/>
</dbReference>
<keyword evidence="17" id="KW-1185">Reference proteome</keyword>
<evidence type="ECO:0000256" key="12">
    <source>
        <dbReference type="ARBA" id="ARBA00023319"/>
    </source>
</evidence>
<dbReference type="Pfam" id="PF07679">
    <property type="entry name" value="I-set"/>
    <property type="match status" value="1"/>
</dbReference>
<dbReference type="Proteomes" id="UP000472267">
    <property type="component" value="Chromosome 5"/>
</dbReference>
<dbReference type="GO" id="GO:0007420">
    <property type="term" value="P:brain development"/>
    <property type="evidence" value="ECO:0007669"/>
    <property type="project" value="TreeGrafter"/>
</dbReference>
<dbReference type="GO" id="GO:0005886">
    <property type="term" value="C:plasma membrane"/>
    <property type="evidence" value="ECO:0007669"/>
    <property type="project" value="UniProtKB-SubCell"/>
</dbReference>
<dbReference type="GO" id="GO:0007411">
    <property type="term" value="P:axon guidance"/>
    <property type="evidence" value="ECO:0007669"/>
    <property type="project" value="TreeGrafter"/>
</dbReference>
<keyword evidence="10" id="KW-0325">Glycoprotein</keyword>
<protein>
    <recommendedName>
        <fullName evidence="18">Contactin 4</fullName>
    </recommendedName>
</protein>
<keyword evidence="3" id="KW-1003">Cell membrane</keyword>
<dbReference type="FunFam" id="2.60.40.10:FF:000005">
    <property type="entry name" value="Neuronal cell adhesion molecule"/>
    <property type="match status" value="1"/>
</dbReference>
<evidence type="ECO:0000256" key="5">
    <source>
        <dbReference type="ARBA" id="ARBA00022729"/>
    </source>
</evidence>
<evidence type="ECO:0000259" key="15">
    <source>
        <dbReference type="PROSITE" id="PS50853"/>
    </source>
</evidence>
<dbReference type="GO" id="GO:0030424">
    <property type="term" value="C:axon"/>
    <property type="evidence" value="ECO:0007669"/>
    <property type="project" value="TreeGrafter"/>
</dbReference>
<dbReference type="PANTHER" id="PTHR44170">
    <property type="entry name" value="PROTEIN SIDEKICK"/>
    <property type="match status" value="1"/>
</dbReference>
<dbReference type="InterPro" id="IPR007110">
    <property type="entry name" value="Ig-like_dom"/>
</dbReference>
<feature type="domain" description="Ig-like" evidence="14">
    <location>
        <begin position="104"/>
        <end position="191"/>
    </location>
</feature>
<dbReference type="InterPro" id="IPR003598">
    <property type="entry name" value="Ig_sub2"/>
</dbReference>
<comment type="similarity">
    <text evidence="2">Belongs to the immunoglobulin superfamily. Contactin family.</text>
</comment>
<evidence type="ECO:0000256" key="6">
    <source>
        <dbReference type="ARBA" id="ARBA00022737"/>
    </source>
</evidence>
<name>A0A672H6E7_SALFA</name>
<feature type="domain" description="Ig-like" evidence="14">
    <location>
        <begin position="209"/>
        <end position="297"/>
    </location>
</feature>
<dbReference type="SUPFAM" id="SSF49265">
    <property type="entry name" value="Fibronectin type III"/>
    <property type="match status" value="2"/>
</dbReference>
<keyword evidence="7" id="KW-0130">Cell adhesion</keyword>
<reference evidence="16" key="3">
    <citation type="submission" date="2025-09" db="UniProtKB">
        <authorList>
            <consortium name="Ensembl"/>
        </authorList>
    </citation>
    <scope>IDENTIFICATION</scope>
</reference>
<evidence type="ECO:0000313" key="17">
    <source>
        <dbReference type="Proteomes" id="UP000472267"/>
    </source>
</evidence>
<dbReference type="FunFam" id="2.60.40.10:FF:000004">
    <property type="entry name" value="DCC isoform 1"/>
    <property type="match status" value="1"/>
</dbReference>
<dbReference type="PROSITE" id="PS50835">
    <property type="entry name" value="IG_LIKE"/>
    <property type="match status" value="5"/>
</dbReference>
<evidence type="ECO:0008006" key="18">
    <source>
        <dbReference type="Google" id="ProtNLM"/>
    </source>
</evidence>
<dbReference type="SMART" id="SM00408">
    <property type="entry name" value="IGc2"/>
    <property type="match status" value="5"/>
</dbReference>
<accession>A0A672H6E7</accession>
<evidence type="ECO:0000256" key="1">
    <source>
        <dbReference type="ARBA" id="ARBA00004609"/>
    </source>
</evidence>
<evidence type="ECO:0000259" key="14">
    <source>
        <dbReference type="PROSITE" id="PS50835"/>
    </source>
</evidence>
<feature type="domain" description="Ig-like" evidence="14">
    <location>
        <begin position="8"/>
        <end position="99"/>
    </location>
</feature>
<keyword evidence="4" id="KW-0336">GPI-anchor</keyword>
<dbReference type="InterPro" id="IPR013151">
    <property type="entry name" value="Immunoglobulin_dom"/>
</dbReference>
<dbReference type="Gene3D" id="2.60.40.10">
    <property type="entry name" value="Immunoglobulins"/>
    <property type="match status" value="10"/>
</dbReference>
<dbReference type="InterPro" id="IPR013783">
    <property type="entry name" value="Ig-like_fold"/>
</dbReference>
<dbReference type="Pfam" id="PF13927">
    <property type="entry name" value="Ig_3"/>
    <property type="match status" value="3"/>
</dbReference>
<dbReference type="InterPro" id="IPR013098">
    <property type="entry name" value="Ig_I-set"/>
</dbReference>
<dbReference type="FunFam" id="2.60.40.10:FF:000047">
    <property type="entry name" value="Contactin 1"/>
    <property type="match status" value="1"/>
</dbReference>
<dbReference type="SMART" id="SM00060">
    <property type="entry name" value="FN3"/>
    <property type="match status" value="4"/>
</dbReference>
<proteinExistence type="inferred from homology"/>
<sequence>TENTRHGPVFTQEPSDSIFPMSTGDKQVFINCKAKGNPSPHYRWKVDGKDINTDSDVNYSLVEGNLLISNPHVINHGGVYQCIATNTFGTVVSREAKVQFAFLQNFSKKPRNTVSVREGQAVVLLCGPPPHYGEIKYSWVFNGQRSFLQQDARRFISQKTGNLYFAKVEASDAGNYTCAVRNMMTNATVLSSPTPVVVRRDVVMGEYEPKIEVQFPDTIHVSKGSSVKLECFALGNPVPSISWRRADGNPLPGKIKINHSSGVLEIPYFRPEDAGVYECVAENSRGRNAARGQLAFTPGWIKSTFHFYCVRWECKAAGKPRPSYRWLKNGQPLTTEVRCNKDTACILKPCLEGVSTSPPDFTRRPVKKSTVIQRGGEVVLECRPHASPRATVSWWRGAELLKDSVRRTIMSDGTLRITNISKSDAGRYTCVARNQFGTSSSAGTLVVKEPTRITVPPLSLDATVGQSLVLPCEVSSDSTLSPVFKWYFNGKAIDFSRQEHFEMIGGGFAGDLMVRNIQLKHSGKYVCMVHTEVDTVSAAADLIVRGPPGAPESLVVTDITDTTVQLSWGSGPDNHSPVTRYMVQARTPFSIGWQTVRTVPDSVPGQMMHATVTDLNPWVDYEFRVVAINSVGVGEPSTPSKQIRTQAAAPKVAPVTVSGGGGARGELVIVWEPVPEEQQSGEDFGYVVAFRPLGSSTWIQTVLASADASRYVYRNDSVAPLSQFEVTVGVYNSVGEGPFSRVVRVFSAEEEPSEAPSRVWARAVSASEVEVFFEPMASKSSREKIIAYEVREAKSEADRVRVVNSTALLSGLKASRVYLISVRAQNSAGLGPCSPPFNITTKKPPPSQPPGGIQWNLTNSKIFLNWEHVKAMENESEVTGYKVVYRQNWQGRTAVLETNKTSIELQIPSGEDYLIEIKALTEGGDGTGSGPIRIPKMSSKFRSLRKTCTKTAKKRVFLS</sequence>
<organism evidence="16 17">
    <name type="scientific">Salarias fasciatus</name>
    <name type="common">Jewelled blenny</name>
    <name type="synonym">Blennius fasciatus</name>
    <dbReference type="NCBI Taxonomy" id="181472"/>
    <lineage>
        <taxon>Eukaryota</taxon>
        <taxon>Metazoa</taxon>
        <taxon>Chordata</taxon>
        <taxon>Craniata</taxon>
        <taxon>Vertebrata</taxon>
        <taxon>Euteleostomi</taxon>
        <taxon>Actinopterygii</taxon>
        <taxon>Neopterygii</taxon>
        <taxon>Teleostei</taxon>
        <taxon>Neoteleostei</taxon>
        <taxon>Acanthomorphata</taxon>
        <taxon>Ovalentaria</taxon>
        <taxon>Blenniimorphae</taxon>
        <taxon>Blenniiformes</taxon>
        <taxon>Blennioidei</taxon>
        <taxon>Blenniidae</taxon>
        <taxon>Salariinae</taxon>
        <taxon>Salarias</taxon>
    </lineage>
</organism>
<gene>
    <name evidence="16" type="primary">LOC115388160</name>
</gene>
<dbReference type="SMART" id="SM00409">
    <property type="entry name" value="IG"/>
    <property type="match status" value="5"/>
</dbReference>
<dbReference type="PROSITE" id="PS50853">
    <property type="entry name" value="FN3"/>
    <property type="match status" value="4"/>
</dbReference>
<dbReference type="FunFam" id="2.60.40.10:FF:000064">
    <property type="entry name" value="Contactin 1"/>
    <property type="match status" value="1"/>
</dbReference>
<dbReference type="FunFam" id="2.60.40.10:FF:000035">
    <property type="entry name" value="Contactin 1"/>
    <property type="match status" value="1"/>
</dbReference>
<evidence type="ECO:0000256" key="4">
    <source>
        <dbReference type="ARBA" id="ARBA00022622"/>
    </source>
</evidence>
<dbReference type="Pfam" id="PF00047">
    <property type="entry name" value="ig"/>
    <property type="match status" value="1"/>
</dbReference>
<reference evidence="16" key="2">
    <citation type="submission" date="2025-08" db="UniProtKB">
        <authorList>
            <consortium name="Ensembl"/>
        </authorList>
    </citation>
    <scope>IDENTIFICATION</scope>
</reference>
<feature type="domain" description="Ig-like" evidence="14">
    <location>
        <begin position="450"/>
        <end position="537"/>
    </location>
</feature>
<dbReference type="Pfam" id="PF00041">
    <property type="entry name" value="fn3"/>
    <property type="match status" value="2"/>
</dbReference>
<feature type="domain" description="Ig-like" evidence="14">
    <location>
        <begin position="359"/>
        <end position="446"/>
    </location>
</feature>
<evidence type="ECO:0000256" key="11">
    <source>
        <dbReference type="ARBA" id="ARBA00023288"/>
    </source>
</evidence>
<evidence type="ECO:0000256" key="10">
    <source>
        <dbReference type="ARBA" id="ARBA00023180"/>
    </source>
</evidence>
<dbReference type="InterPro" id="IPR003599">
    <property type="entry name" value="Ig_sub"/>
</dbReference>
<feature type="domain" description="Fibronectin type-III" evidence="15">
    <location>
        <begin position="651"/>
        <end position="751"/>
    </location>
</feature>
<keyword evidence="6" id="KW-0677">Repeat</keyword>
<feature type="domain" description="Fibronectin type-III" evidence="15">
    <location>
        <begin position="755"/>
        <end position="844"/>
    </location>
</feature>
<dbReference type="InterPro" id="IPR003961">
    <property type="entry name" value="FN3_dom"/>
</dbReference>
<comment type="subunit">
    <text evidence="13">Interacts with PTPRG.</text>
</comment>
<dbReference type="Ensembl" id="ENSSFAT00005025702.1">
    <property type="protein sequence ID" value="ENSSFAP00005024698.1"/>
    <property type="gene ID" value="ENSSFAG00005012567.1"/>
</dbReference>
<keyword evidence="9" id="KW-1015">Disulfide bond</keyword>
<evidence type="ECO:0000256" key="13">
    <source>
        <dbReference type="ARBA" id="ARBA00038703"/>
    </source>
</evidence>
<dbReference type="GO" id="GO:0098632">
    <property type="term" value="F:cell-cell adhesion mediator activity"/>
    <property type="evidence" value="ECO:0007669"/>
    <property type="project" value="TreeGrafter"/>
</dbReference>
<evidence type="ECO:0000256" key="3">
    <source>
        <dbReference type="ARBA" id="ARBA00022475"/>
    </source>
</evidence>
<dbReference type="SUPFAM" id="SSF48726">
    <property type="entry name" value="Immunoglobulin"/>
    <property type="match status" value="5"/>
</dbReference>
<keyword evidence="12" id="KW-0393">Immunoglobulin domain</keyword>
<keyword evidence="5" id="KW-0732">Signal</keyword>
<dbReference type="FunFam" id="2.60.40.10:FF:000028">
    <property type="entry name" value="Neuronal cell adhesion molecule"/>
    <property type="match status" value="1"/>
</dbReference>
<reference evidence="16" key="1">
    <citation type="submission" date="2019-06" db="EMBL/GenBank/DDBJ databases">
        <authorList>
            <consortium name="Wellcome Sanger Institute Data Sharing"/>
        </authorList>
    </citation>
    <scope>NUCLEOTIDE SEQUENCE [LARGE SCALE GENOMIC DNA]</scope>
</reference>
<comment type="subcellular location">
    <subcellularLocation>
        <location evidence="1">Cell membrane</location>
        <topology evidence="1">Lipid-anchor</topology>
        <topology evidence="1">GPI-anchor</topology>
    </subcellularLocation>
</comment>
<dbReference type="InterPro" id="IPR036179">
    <property type="entry name" value="Ig-like_dom_sf"/>
</dbReference>